<dbReference type="EMBL" id="BAABIY010000096">
    <property type="protein sequence ID" value="GAA5102653.1"/>
    <property type="molecule type" value="Genomic_DNA"/>
</dbReference>
<dbReference type="Proteomes" id="UP001501525">
    <property type="component" value="Unassembled WGS sequence"/>
</dbReference>
<gene>
    <name evidence="1" type="ORF">GCM10023260_14760</name>
</gene>
<keyword evidence="2" id="KW-1185">Reference proteome</keyword>
<name>A0ABP9MYQ5_9HYPH</name>
<proteinExistence type="predicted"/>
<organism evidence="1 2">
    <name type="scientific">Bartonella acomydis</name>
    <dbReference type="NCBI Taxonomy" id="686234"/>
    <lineage>
        <taxon>Bacteria</taxon>
        <taxon>Pseudomonadati</taxon>
        <taxon>Pseudomonadota</taxon>
        <taxon>Alphaproteobacteria</taxon>
        <taxon>Hyphomicrobiales</taxon>
        <taxon>Bartonellaceae</taxon>
        <taxon>Bartonella</taxon>
    </lineage>
</organism>
<accession>A0ABP9MYQ5</accession>
<protein>
    <submittedName>
        <fullName evidence="1">Uncharacterized protein</fullName>
    </submittedName>
</protein>
<reference evidence="2" key="1">
    <citation type="journal article" date="2019" name="Int. J. Syst. Evol. Microbiol.">
        <title>The Global Catalogue of Microorganisms (GCM) 10K type strain sequencing project: providing services to taxonomists for standard genome sequencing and annotation.</title>
        <authorList>
            <consortium name="The Broad Institute Genomics Platform"/>
            <consortium name="The Broad Institute Genome Sequencing Center for Infectious Disease"/>
            <person name="Wu L."/>
            <person name="Ma J."/>
        </authorList>
    </citation>
    <scope>NUCLEOTIDE SEQUENCE [LARGE SCALE GENOMIC DNA]</scope>
    <source>
        <strain evidence="2">JCM 17706</strain>
    </source>
</reference>
<sequence length="54" mass="5975">MMPVELSTRMTKGSTVLSGVRVMTAREEMTATITAIAAIAREARVMLCEARIRY</sequence>
<evidence type="ECO:0000313" key="1">
    <source>
        <dbReference type="EMBL" id="GAA5102653.1"/>
    </source>
</evidence>
<comment type="caution">
    <text evidence="1">The sequence shown here is derived from an EMBL/GenBank/DDBJ whole genome shotgun (WGS) entry which is preliminary data.</text>
</comment>
<evidence type="ECO:0000313" key="2">
    <source>
        <dbReference type="Proteomes" id="UP001501525"/>
    </source>
</evidence>